<dbReference type="InterPro" id="IPR056442">
    <property type="entry name" value="GINT1_N"/>
</dbReference>
<dbReference type="SUPFAM" id="SSF53328">
    <property type="entry name" value="Formyltransferase"/>
    <property type="match status" value="1"/>
</dbReference>
<reference evidence="4 5" key="1">
    <citation type="submission" date="2016-10" db="EMBL/GenBank/DDBJ databases">
        <authorList>
            <person name="de Groot N.N."/>
        </authorList>
    </citation>
    <scope>NUCLEOTIDE SEQUENCE [LARGE SCALE GENOMIC DNA]</scope>
    <source>
        <strain evidence="4 5">DSM 23399</strain>
    </source>
</reference>
<dbReference type="GO" id="GO:0045493">
    <property type="term" value="P:xylan catabolic process"/>
    <property type="evidence" value="ECO:0007669"/>
    <property type="project" value="UniProtKB-KW"/>
</dbReference>
<keyword evidence="1" id="KW-0858">Xylan degradation</keyword>
<dbReference type="Proteomes" id="UP000198790">
    <property type="component" value="Unassembled WGS sequence"/>
</dbReference>
<dbReference type="EMBL" id="FOKK01000028">
    <property type="protein sequence ID" value="SFB59995.1"/>
    <property type="molecule type" value="Genomic_DNA"/>
</dbReference>
<keyword evidence="1" id="KW-0624">Polysaccharide degradation</keyword>
<dbReference type="InterPro" id="IPR023296">
    <property type="entry name" value="Glyco_hydro_beta-prop_sf"/>
</dbReference>
<dbReference type="STRING" id="237018.SAMN04489723_12815"/>
<dbReference type="OrthoDB" id="3771157at2"/>
<dbReference type="PANTHER" id="PTHR43772">
    <property type="entry name" value="ENDO-1,4-BETA-XYLANASE"/>
    <property type="match status" value="1"/>
</dbReference>
<name>A0A1I1CBD4_9BACT</name>
<gene>
    <name evidence="4" type="ORF">SAMN04489723_12815</name>
</gene>
<protein>
    <recommendedName>
        <fullName evidence="3">Glucosamine inositolphosphorylceramide transferase 1 N-terminal domain-containing protein</fullName>
    </recommendedName>
</protein>
<dbReference type="InterPro" id="IPR036477">
    <property type="entry name" value="Formyl_transf_N_sf"/>
</dbReference>
<keyword evidence="2" id="KW-0119">Carbohydrate metabolism</keyword>
<dbReference type="RefSeq" id="WP_092901654.1">
    <property type="nucleotide sequence ID" value="NZ_FOKK01000028.1"/>
</dbReference>
<proteinExistence type="predicted"/>
<evidence type="ECO:0000256" key="1">
    <source>
        <dbReference type="ARBA" id="ARBA00022651"/>
    </source>
</evidence>
<accession>A0A1I1CBD4</accession>
<feature type="domain" description="Glucosamine inositolphosphorylceramide transferase 1 N-terminal" evidence="3">
    <location>
        <begin position="295"/>
        <end position="526"/>
    </location>
</feature>
<dbReference type="PANTHER" id="PTHR43772:SF2">
    <property type="entry name" value="PUTATIVE (AFU_ORTHOLOGUE AFUA_2G04480)-RELATED"/>
    <property type="match status" value="1"/>
</dbReference>
<dbReference type="SUPFAM" id="SSF75005">
    <property type="entry name" value="Arabinanase/levansucrase/invertase"/>
    <property type="match status" value="1"/>
</dbReference>
<organism evidence="4 5">
    <name type="scientific">Algoriphagus aquimarinus</name>
    <dbReference type="NCBI Taxonomy" id="237018"/>
    <lineage>
        <taxon>Bacteria</taxon>
        <taxon>Pseudomonadati</taxon>
        <taxon>Bacteroidota</taxon>
        <taxon>Cytophagia</taxon>
        <taxon>Cytophagales</taxon>
        <taxon>Cyclobacteriaceae</taxon>
        <taxon>Algoriphagus</taxon>
    </lineage>
</organism>
<evidence type="ECO:0000256" key="2">
    <source>
        <dbReference type="ARBA" id="ARBA00023277"/>
    </source>
</evidence>
<dbReference type="Gene3D" id="3.40.50.170">
    <property type="entry name" value="Formyl transferase, N-terminal domain"/>
    <property type="match status" value="1"/>
</dbReference>
<dbReference type="AlphaFoldDB" id="A0A1I1CBD4"/>
<keyword evidence="5" id="KW-1185">Reference proteome</keyword>
<evidence type="ECO:0000259" key="3">
    <source>
        <dbReference type="Pfam" id="PF24793"/>
    </source>
</evidence>
<dbReference type="InterPro" id="IPR052176">
    <property type="entry name" value="Glycosyl_Hydrlase_43_Enz"/>
</dbReference>
<evidence type="ECO:0000313" key="4">
    <source>
        <dbReference type="EMBL" id="SFB59995.1"/>
    </source>
</evidence>
<sequence length="556" mass="64711">MLRIGILTDGEQLSAWAFEMLSKIQEEGYGEIVLIIENQTPKSSGKKSPLLYRLYRAIDRRLFRTKQDAFSLKKISDLPNFTAQKMEIWPVQKKYTDDISSTDLDSLRTWDLDIIIRLGFRILKGEILRLPKYGVWSYHHGDNRVNRGGPPCFWEVMKGEETTGSILQILSEKLDDGQVIYRSWSHTDPLSVQRNANRVFWKSCYFAPRMIKKLSFLGEQRWKEEIQRLQDSPGDYTANMYRPPNGGVMFALWVKLWVNNGLRIVKEYAKKPHWEIFISSKSNKVEVKHSDEALHSALKPIKNSILASNFTPLISTNTSRYYADPFVVERDAKTYLFFEDYDKKSQKARISFAEWKGSQLDQVCPIIEESWHLSYPFIWEYEGDFYLIPESAEAGHLYLYKAESFPNKWVNVGVWFEGEAYDPTVHYQDDKYWLFVNQKSHQACSSFDELYLYYSDTFLNPTWVCHPMNPIVSDVRNARPAGKIFANGKLLIRPAQDSGKFYGHRIKLQSITALSKDEYQEETVDMLESDFSPTIIGTHTINSSENYLVLDGYSRL</sequence>
<dbReference type="Gene3D" id="2.115.10.20">
    <property type="entry name" value="Glycosyl hydrolase domain, family 43"/>
    <property type="match status" value="1"/>
</dbReference>
<dbReference type="Pfam" id="PF24793">
    <property type="entry name" value="GINT1_N"/>
    <property type="match status" value="1"/>
</dbReference>
<evidence type="ECO:0000313" key="5">
    <source>
        <dbReference type="Proteomes" id="UP000198790"/>
    </source>
</evidence>